<name>A0A5K7Z611_9BACT</name>
<evidence type="ECO:0000313" key="3">
    <source>
        <dbReference type="Proteomes" id="UP000427769"/>
    </source>
</evidence>
<feature type="transmembrane region" description="Helical" evidence="1">
    <location>
        <begin position="47"/>
        <end position="68"/>
    </location>
</feature>
<keyword evidence="1" id="KW-0472">Membrane</keyword>
<gene>
    <name evidence="2" type="ORF">DSCW_12910</name>
</gene>
<proteinExistence type="predicted"/>
<dbReference type="RefSeq" id="WP_155302946.1">
    <property type="nucleotide sequence ID" value="NZ_AP021875.1"/>
</dbReference>
<dbReference type="EMBL" id="AP021875">
    <property type="protein sequence ID" value="BBO73874.1"/>
    <property type="molecule type" value="Genomic_DNA"/>
</dbReference>
<evidence type="ECO:0000313" key="2">
    <source>
        <dbReference type="EMBL" id="BBO73874.1"/>
    </source>
</evidence>
<accession>A0A5K7Z611</accession>
<dbReference type="Proteomes" id="UP000427769">
    <property type="component" value="Chromosome"/>
</dbReference>
<dbReference type="OrthoDB" id="9827500at2"/>
<keyword evidence="1" id="KW-0812">Transmembrane</keyword>
<dbReference type="KEGG" id="dwd:DSCW_12910"/>
<feature type="transmembrane region" description="Helical" evidence="1">
    <location>
        <begin position="6"/>
        <end position="27"/>
    </location>
</feature>
<evidence type="ECO:0000256" key="1">
    <source>
        <dbReference type="SAM" id="Phobius"/>
    </source>
</evidence>
<reference evidence="2 3" key="1">
    <citation type="submission" date="2019-11" db="EMBL/GenBank/DDBJ databases">
        <title>Comparative genomics of hydrocarbon-degrading Desulfosarcina strains.</title>
        <authorList>
            <person name="Watanabe M."/>
            <person name="Kojima H."/>
            <person name="Fukui M."/>
        </authorList>
    </citation>
    <scope>NUCLEOTIDE SEQUENCE [LARGE SCALE GENOMIC DNA]</scope>
    <source>
        <strain evidence="2 3">PP31</strain>
    </source>
</reference>
<keyword evidence="3" id="KW-1185">Reference proteome</keyword>
<organism evidence="2 3">
    <name type="scientific">Desulfosarcina widdelii</name>
    <dbReference type="NCBI Taxonomy" id="947919"/>
    <lineage>
        <taxon>Bacteria</taxon>
        <taxon>Pseudomonadati</taxon>
        <taxon>Thermodesulfobacteriota</taxon>
        <taxon>Desulfobacteria</taxon>
        <taxon>Desulfobacterales</taxon>
        <taxon>Desulfosarcinaceae</taxon>
        <taxon>Desulfosarcina</taxon>
    </lineage>
</organism>
<sequence>MKWEIFKIAGSIAGLGGLSIVFCLFIFRDVISKNIFSKLTKKQSYNILNHIIIVVSIITIFGIIAWLISINIKSNIEKNGNNDYTISLEQLNEGVKGNTLDFKIVNNTDKTLLIHKISFDEIRSEIDPTPIIEFGYCSENKLLFKNLGWGKAIDPTVDIKIKNNQDVISKHSYKIQDITEEFSLNIQKQIEDSWISDSWKKFLRSIVLKEYQGDKPYYEINIQFLKESQSIHKPTLIESFKDEKIPIIEDKTWNDPSNRFRLEVESWQKLKKHIFGSQVPDEIEISGEIFYSGKDRYGKFYANSTKFNFYDELVCGSWATGAAMPINYFYEILFDADSRNKYQINLPISQSIKKGDTDRFNVKLSAKKSSTHKYSINVYTNLGNYSISNIETYIYMPRGSFERFKEDLLTKVFRKYKSNRLEDIGEEFGIHLPNFTHQDIVNLIERVQKETDGLKFYGTYRFLRQDGIIIPKKRWGKILAELAKMNGLKWSFYENGIMFYSENNITIEKRND</sequence>
<keyword evidence="1" id="KW-1133">Transmembrane helix</keyword>
<dbReference type="AlphaFoldDB" id="A0A5K7Z611"/>
<protein>
    <submittedName>
        <fullName evidence="2">Uncharacterized protein</fullName>
    </submittedName>
</protein>